<feature type="non-terminal residue" evidence="1">
    <location>
        <position position="38"/>
    </location>
</feature>
<name>A0A6J4UWE7_9BACT</name>
<evidence type="ECO:0000313" key="1">
    <source>
        <dbReference type="EMBL" id="CAA9560441.1"/>
    </source>
</evidence>
<feature type="non-terminal residue" evidence="1">
    <location>
        <position position="1"/>
    </location>
</feature>
<protein>
    <submittedName>
        <fullName evidence="1">Uncharacterized protein</fullName>
    </submittedName>
</protein>
<sequence>CDPHAEGFYRAMGRSGSARSPRRSSRGWRCRCCGSCWS</sequence>
<dbReference type="EMBL" id="CADCWM010000454">
    <property type="protein sequence ID" value="CAA9560441.1"/>
    <property type="molecule type" value="Genomic_DNA"/>
</dbReference>
<gene>
    <name evidence="1" type="ORF">AVDCRST_MAG88-1459</name>
</gene>
<proteinExistence type="predicted"/>
<dbReference type="AlphaFoldDB" id="A0A6J4UWE7"/>
<accession>A0A6J4UWE7</accession>
<organism evidence="1">
    <name type="scientific">uncultured Thermomicrobiales bacterium</name>
    <dbReference type="NCBI Taxonomy" id="1645740"/>
    <lineage>
        <taxon>Bacteria</taxon>
        <taxon>Pseudomonadati</taxon>
        <taxon>Thermomicrobiota</taxon>
        <taxon>Thermomicrobia</taxon>
        <taxon>Thermomicrobiales</taxon>
        <taxon>environmental samples</taxon>
    </lineage>
</organism>
<reference evidence="1" key="1">
    <citation type="submission" date="2020-02" db="EMBL/GenBank/DDBJ databases">
        <authorList>
            <person name="Meier V. D."/>
        </authorList>
    </citation>
    <scope>NUCLEOTIDE SEQUENCE</scope>
    <source>
        <strain evidence="1">AVDCRST_MAG88</strain>
    </source>
</reference>